<name>R0LIC5_ANAPL</name>
<dbReference type="AlphaFoldDB" id="R0LIC5"/>
<feature type="region of interest" description="Disordered" evidence="1">
    <location>
        <begin position="334"/>
        <end position="355"/>
    </location>
</feature>
<evidence type="ECO:0000256" key="1">
    <source>
        <dbReference type="SAM" id="MobiDB-lite"/>
    </source>
</evidence>
<feature type="compositionally biased region" description="Polar residues" evidence="1">
    <location>
        <begin position="334"/>
        <end position="351"/>
    </location>
</feature>
<accession>R0LIC5</accession>
<keyword evidence="3" id="KW-1185">Reference proteome</keyword>
<proteinExistence type="predicted"/>
<gene>
    <name evidence="2" type="ORF">Anapl_04593</name>
</gene>
<dbReference type="Proteomes" id="UP000296049">
    <property type="component" value="Unassembled WGS sequence"/>
</dbReference>
<evidence type="ECO:0000313" key="3">
    <source>
        <dbReference type="Proteomes" id="UP000296049"/>
    </source>
</evidence>
<sequence>MLSLQAGQPRVLVAGLRELNLWSPQQYELIALSRGPPLCSDFVLAELPSPLKYPQRWPVGSRWVRSPQHGVSTGCCALRAVPQDLQNSYAGWEMQNVSLLFLQALMLLRAKHRLQISVCVVERHSEVYCLKEATFRRTQTSSSVWLRGAVSSRQEMVEIWKRGICDLSLPSWHKKLALAGACCWKRPGESAQCFVPGWCWACTFRSCVCRRNKELLKTTGEKPFLVPVISHSYPNSGLDALKSISYLLKNSRTQISVSVLGNIFVQRGTWELSVILDCLRGFFFCYIVIIGELQKRQRYSCQRSKACSGFCAYTATTEQSEQTFAGDLSAPTSAGVTAASDTTQESGQSPRLTAGADPSARAVSLIRGYKCIHFPNWQAVALRFGAALCGTDRRVRMGAAKEKALGEGRQSSACLLPGGLSSRSPPTGMRAVRVYSAVVCAGIWGLLLLLNFQIQSTKGPLVVRDSRKHVGMAMEEYAPQPWAVPGGSGMAVQPPALPIPPSSTRPGASSAVLSWSSVLHPRVLEDAGCCWDRVKDWGLLCLSLLRYRGSIGAFEEEMSSVMFPKACQCSQHNGFIGVIRAPEQSCFQAGVSSLQARAPFTSKCRRDLAKPYPCSPSTGAQDSDTTHRAKTKGVSGDCSNLMQLLVSFHCSSAGLWLCWGILERQGKQHARPVLVSEPWSCSFRCISGAELTQGFCWCTPAAANGCISGAELNPGLLLVIFLCALCGAVKAVPGSRLGFALGREVSEEDSSSARRKFAYLLRETTKGKCYIIASAGKETGTEADFNQPPRTCEVDIRIDWPSDGCSDISTSLACGNLNIKASCLNHSNPSVSNEKASLPCSRGAFYSICRNQLHTCFKKKDAQERAAAGMEGHGNAVWVTSADAQGAAKPLKATGNETLSY</sequence>
<organism evidence="2 3">
    <name type="scientific">Anas platyrhynchos</name>
    <name type="common">Mallard</name>
    <name type="synonym">Anas boschas</name>
    <dbReference type="NCBI Taxonomy" id="8839"/>
    <lineage>
        <taxon>Eukaryota</taxon>
        <taxon>Metazoa</taxon>
        <taxon>Chordata</taxon>
        <taxon>Craniata</taxon>
        <taxon>Vertebrata</taxon>
        <taxon>Euteleostomi</taxon>
        <taxon>Archelosauria</taxon>
        <taxon>Archosauria</taxon>
        <taxon>Dinosauria</taxon>
        <taxon>Saurischia</taxon>
        <taxon>Theropoda</taxon>
        <taxon>Coelurosauria</taxon>
        <taxon>Aves</taxon>
        <taxon>Neognathae</taxon>
        <taxon>Galloanserae</taxon>
        <taxon>Anseriformes</taxon>
        <taxon>Anatidae</taxon>
        <taxon>Anatinae</taxon>
        <taxon>Anas</taxon>
    </lineage>
</organism>
<evidence type="ECO:0000313" key="2">
    <source>
        <dbReference type="EMBL" id="EOB05429.1"/>
    </source>
</evidence>
<reference evidence="3" key="1">
    <citation type="journal article" date="2013" name="Nat. Genet.">
        <title>The duck genome and transcriptome provide insight into an avian influenza virus reservoir species.</title>
        <authorList>
            <person name="Huang Y."/>
            <person name="Li Y."/>
            <person name="Burt D.W."/>
            <person name="Chen H."/>
            <person name="Zhang Y."/>
            <person name="Qian W."/>
            <person name="Kim H."/>
            <person name="Gan S."/>
            <person name="Zhao Y."/>
            <person name="Li J."/>
            <person name="Yi K."/>
            <person name="Feng H."/>
            <person name="Zhu P."/>
            <person name="Li B."/>
            <person name="Liu Q."/>
            <person name="Fairley S."/>
            <person name="Magor K.E."/>
            <person name="Du Z."/>
            <person name="Hu X."/>
            <person name="Goodman L."/>
            <person name="Tafer H."/>
            <person name="Vignal A."/>
            <person name="Lee T."/>
            <person name="Kim K.W."/>
            <person name="Sheng Z."/>
            <person name="An Y."/>
            <person name="Searle S."/>
            <person name="Herrero J."/>
            <person name="Groenen M.A."/>
            <person name="Crooijmans R.P."/>
            <person name="Faraut T."/>
            <person name="Cai Q."/>
            <person name="Webster R.G."/>
            <person name="Aldridge J.R."/>
            <person name="Warren W.C."/>
            <person name="Bartschat S."/>
            <person name="Kehr S."/>
            <person name="Marz M."/>
            <person name="Stadler P.F."/>
            <person name="Smith J."/>
            <person name="Kraus R.H."/>
            <person name="Zhao Y."/>
            <person name="Ren L."/>
            <person name="Fei J."/>
            <person name="Morisson M."/>
            <person name="Kaiser P."/>
            <person name="Griffin D.K."/>
            <person name="Rao M."/>
            <person name="Pitel F."/>
            <person name="Wang J."/>
            <person name="Li N."/>
        </authorList>
    </citation>
    <scope>NUCLEOTIDE SEQUENCE [LARGE SCALE GENOMIC DNA]</scope>
</reference>
<dbReference type="EMBL" id="KB742690">
    <property type="protein sequence ID" value="EOB05429.1"/>
    <property type="molecule type" value="Genomic_DNA"/>
</dbReference>
<protein>
    <submittedName>
        <fullName evidence="2">Uncharacterized protein</fullName>
    </submittedName>
</protein>